<evidence type="ECO:0000313" key="3">
    <source>
        <dbReference type="EMBL" id="CAH1105074.1"/>
    </source>
</evidence>
<keyword evidence="1" id="KW-0175">Coiled coil</keyword>
<dbReference type="AlphaFoldDB" id="A0A9P0CMW8"/>
<organism evidence="3 4">
    <name type="scientific">Psylliodes chrysocephalus</name>
    <dbReference type="NCBI Taxonomy" id="3402493"/>
    <lineage>
        <taxon>Eukaryota</taxon>
        <taxon>Metazoa</taxon>
        <taxon>Ecdysozoa</taxon>
        <taxon>Arthropoda</taxon>
        <taxon>Hexapoda</taxon>
        <taxon>Insecta</taxon>
        <taxon>Pterygota</taxon>
        <taxon>Neoptera</taxon>
        <taxon>Endopterygota</taxon>
        <taxon>Coleoptera</taxon>
        <taxon>Polyphaga</taxon>
        <taxon>Cucujiformia</taxon>
        <taxon>Chrysomeloidea</taxon>
        <taxon>Chrysomelidae</taxon>
        <taxon>Galerucinae</taxon>
        <taxon>Alticini</taxon>
        <taxon>Psylliodes</taxon>
    </lineage>
</organism>
<dbReference type="Proteomes" id="UP001153636">
    <property type="component" value="Chromosome 18"/>
</dbReference>
<reference evidence="3" key="1">
    <citation type="submission" date="2022-01" db="EMBL/GenBank/DDBJ databases">
        <authorList>
            <person name="King R."/>
        </authorList>
    </citation>
    <scope>NUCLEOTIDE SEQUENCE</scope>
</reference>
<gene>
    <name evidence="3" type="ORF">PSYICH_LOCUS6124</name>
</gene>
<accession>A0A9P0CMW8</accession>
<evidence type="ECO:0000313" key="4">
    <source>
        <dbReference type="Proteomes" id="UP001153636"/>
    </source>
</evidence>
<dbReference type="OrthoDB" id="336088at2759"/>
<feature type="compositionally biased region" description="Low complexity" evidence="2">
    <location>
        <begin position="224"/>
        <end position="237"/>
    </location>
</feature>
<feature type="region of interest" description="Disordered" evidence="2">
    <location>
        <begin position="203"/>
        <end position="252"/>
    </location>
</feature>
<dbReference type="PANTHER" id="PTHR24102">
    <property type="entry name" value="PHD FINGER PROTEIN"/>
    <property type="match status" value="1"/>
</dbReference>
<feature type="region of interest" description="Disordered" evidence="2">
    <location>
        <begin position="114"/>
        <end position="143"/>
    </location>
</feature>
<dbReference type="Gene3D" id="3.30.40.10">
    <property type="entry name" value="Zinc/RING finger domain, C3HC4 (zinc finger)"/>
    <property type="match status" value="1"/>
</dbReference>
<dbReference type="PANTHER" id="PTHR24102:SF28">
    <property type="entry name" value="PHD-TYPE DOMAIN-CONTAINING PROTEIN"/>
    <property type="match status" value="1"/>
</dbReference>
<dbReference type="EMBL" id="OV651830">
    <property type="protein sequence ID" value="CAH1105074.1"/>
    <property type="molecule type" value="Genomic_DNA"/>
</dbReference>
<dbReference type="SUPFAM" id="SSF57903">
    <property type="entry name" value="FYVE/PHD zinc finger"/>
    <property type="match status" value="1"/>
</dbReference>
<proteinExistence type="predicted"/>
<evidence type="ECO:0000256" key="1">
    <source>
        <dbReference type="SAM" id="Coils"/>
    </source>
</evidence>
<dbReference type="InterPro" id="IPR011011">
    <property type="entry name" value="Znf_FYVE_PHD"/>
</dbReference>
<feature type="compositionally biased region" description="Polar residues" evidence="2">
    <location>
        <begin position="124"/>
        <end position="143"/>
    </location>
</feature>
<evidence type="ECO:0000256" key="2">
    <source>
        <dbReference type="SAM" id="MobiDB-lite"/>
    </source>
</evidence>
<evidence type="ECO:0008006" key="5">
    <source>
        <dbReference type="Google" id="ProtNLM"/>
    </source>
</evidence>
<name>A0A9P0CMW8_9CUCU</name>
<protein>
    <recommendedName>
        <fullName evidence="5">PHD finger protein 21A</fullName>
    </recommendedName>
</protein>
<feature type="coiled-coil region" evidence="1">
    <location>
        <begin position="355"/>
        <end position="396"/>
    </location>
</feature>
<dbReference type="InterPro" id="IPR013083">
    <property type="entry name" value="Znf_RING/FYVE/PHD"/>
</dbReference>
<keyword evidence="4" id="KW-1185">Reference proteome</keyword>
<sequence>MNGMEVTKELKCDIELNQTQLKTAICNHQNCLGKLQLDPYNVDLQKEVNKAEEEIISIGLEQKNLLERLRDEYKAYQKSLKTNLVKNGLEERRFNLTNALNRARKQNIVVRSTSATSFSDDSAENLSAHSSPEHPSNNPVDPQDVTQLEFLNYFCLATHDAYKEMQNKRAERKRRSTANPHFLYGNKGWDFLTNNKRKRNAFLISPISPPHTRQSVKKKQERISPLSLPTPSSTTVPPKSPKTDQNGSNINNNNSKLSFGSFPVIPNLPSGLIIERVNTSDSSSSENKACVTCKQPGALSTCEVCSNGFHISCHNRPLIHTPRQCPKCIGKEIRTVGSLNVPSGMTVSYITATEFTEKLNEKKALEEKKLNLTAELTQLQDKHSQLTISLKDQKNEQDQLMMRQHTTHDKIKDILTFIERIKNPIRVDLDGAGAVQVFPK</sequence>